<dbReference type="Pfam" id="PF01520">
    <property type="entry name" value="Amidase_3"/>
    <property type="match status" value="1"/>
</dbReference>
<dbReference type="Gene3D" id="3.10.350.10">
    <property type="entry name" value="LysM domain"/>
    <property type="match status" value="1"/>
</dbReference>
<dbReference type="FunFam" id="3.40.630.40:FF:000001">
    <property type="entry name" value="N-acetylmuramoyl-L-alanine amidase"/>
    <property type="match status" value="1"/>
</dbReference>
<keyword evidence="5" id="KW-0961">Cell wall biogenesis/degradation</keyword>
<dbReference type="CDD" id="cd00118">
    <property type="entry name" value="LysM"/>
    <property type="match status" value="1"/>
</dbReference>
<accession>A0A3B1APJ8</accession>
<gene>
    <name evidence="7" type="ORF">MNBD_GAMMA25-1079</name>
</gene>
<keyword evidence="4 7" id="KW-0378">Hydrolase</keyword>
<dbReference type="Pfam" id="PF01476">
    <property type="entry name" value="LysM"/>
    <property type="match status" value="1"/>
</dbReference>
<dbReference type="EMBL" id="UOFY01000003">
    <property type="protein sequence ID" value="VAX05662.1"/>
    <property type="molecule type" value="Genomic_DNA"/>
</dbReference>
<evidence type="ECO:0000256" key="3">
    <source>
        <dbReference type="ARBA" id="ARBA00022764"/>
    </source>
</evidence>
<dbReference type="InterPro" id="IPR018392">
    <property type="entry name" value="LysM"/>
</dbReference>
<dbReference type="SUPFAM" id="SSF53187">
    <property type="entry name" value="Zn-dependent exopeptidases"/>
    <property type="match status" value="1"/>
</dbReference>
<reference evidence="7" key="1">
    <citation type="submission" date="2018-06" db="EMBL/GenBank/DDBJ databases">
        <authorList>
            <person name="Zhirakovskaya E."/>
        </authorList>
    </citation>
    <scope>NUCLEOTIDE SEQUENCE</scope>
</reference>
<dbReference type="GO" id="GO:0008745">
    <property type="term" value="F:N-acetylmuramoyl-L-alanine amidase activity"/>
    <property type="evidence" value="ECO:0007669"/>
    <property type="project" value="UniProtKB-EC"/>
</dbReference>
<dbReference type="InterPro" id="IPR021731">
    <property type="entry name" value="AMIN_dom"/>
</dbReference>
<protein>
    <submittedName>
        <fullName evidence="7">N-acetylmuramoyl-L-alanine amidase</fullName>
        <ecNumber evidence="7">3.5.1.28</ecNumber>
    </submittedName>
</protein>
<dbReference type="SMART" id="SM00646">
    <property type="entry name" value="Ami_3"/>
    <property type="match status" value="1"/>
</dbReference>
<keyword evidence="2" id="KW-0732">Signal</keyword>
<dbReference type="EC" id="3.5.1.28" evidence="7"/>
<dbReference type="PROSITE" id="PS51782">
    <property type="entry name" value="LYSM"/>
    <property type="match status" value="1"/>
</dbReference>
<dbReference type="AlphaFoldDB" id="A0A3B1APJ8"/>
<keyword evidence="3" id="KW-0574">Periplasm</keyword>
<feature type="domain" description="LysM" evidence="6">
    <location>
        <begin position="384"/>
        <end position="427"/>
    </location>
</feature>
<dbReference type="SUPFAM" id="SSF54106">
    <property type="entry name" value="LysM domain"/>
    <property type="match status" value="1"/>
</dbReference>
<name>A0A3B1APJ8_9ZZZZ</name>
<dbReference type="PANTHER" id="PTHR30404:SF0">
    <property type="entry name" value="N-ACETYLMURAMOYL-L-ALANINE AMIDASE AMIC"/>
    <property type="match status" value="1"/>
</dbReference>
<dbReference type="InterPro" id="IPR036779">
    <property type="entry name" value="LysM_dom_sf"/>
</dbReference>
<evidence type="ECO:0000256" key="4">
    <source>
        <dbReference type="ARBA" id="ARBA00022801"/>
    </source>
</evidence>
<organism evidence="7">
    <name type="scientific">hydrothermal vent metagenome</name>
    <dbReference type="NCBI Taxonomy" id="652676"/>
    <lineage>
        <taxon>unclassified sequences</taxon>
        <taxon>metagenomes</taxon>
        <taxon>ecological metagenomes</taxon>
    </lineage>
</organism>
<dbReference type="InterPro" id="IPR002508">
    <property type="entry name" value="MurNAc-LAA_cat"/>
</dbReference>
<dbReference type="Gene3D" id="2.60.40.3500">
    <property type="match status" value="1"/>
</dbReference>
<proteinExistence type="predicted"/>
<dbReference type="CDD" id="cd02696">
    <property type="entry name" value="MurNAc-LAA"/>
    <property type="match status" value="1"/>
</dbReference>
<dbReference type="GO" id="GO:0009253">
    <property type="term" value="P:peptidoglycan catabolic process"/>
    <property type="evidence" value="ECO:0007669"/>
    <property type="project" value="InterPro"/>
</dbReference>
<evidence type="ECO:0000259" key="6">
    <source>
        <dbReference type="PROSITE" id="PS51782"/>
    </source>
</evidence>
<dbReference type="GO" id="GO:0030288">
    <property type="term" value="C:outer membrane-bounded periplasmic space"/>
    <property type="evidence" value="ECO:0007669"/>
    <property type="project" value="TreeGrafter"/>
</dbReference>
<dbReference type="Gene3D" id="3.40.630.40">
    <property type="entry name" value="Zn-dependent exopeptidases"/>
    <property type="match status" value="1"/>
</dbReference>
<evidence type="ECO:0000256" key="5">
    <source>
        <dbReference type="ARBA" id="ARBA00023316"/>
    </source>
</evidence>
<sequence>MARILVFITLFCLAAGSFAVEVKQVRMWPAPDNTRLVFDLSGPVEHSVFSLKAPNRVVIDLKSSQFSGKLTELDYRQTRIRTIRYARRKQGELRFVIDLSSAVQPKSFILKPQGDYGHRLVIDLNHGKKKAVKTSRKIYAPQKNGKRDVVIAIDAGHGGDDPGALGQRGTREKDVVLAIARKLEKLIRKEPGMTPVMIRRGDYYVGLKQRVKIARKKQADLFISIHADAFRNGKAHGSSVFVLSERGASSEVASFLARSENRSDLIGGINLDDKDDLLKLVLLDMVKNSTIEDSHDIAARVLGNLKGVNRLHKSRVERAGFRVLKAPDVPSILIETAFISNREEERKLKSSRHQQALANSILKGVRSYFHANPPPGTRLALKPKKHIISRGETLSGIAARYQISIASLKRSNSLRSNTLKVGKVLHIPVS</sequence>
<comment type="subcellular location">
    <subcellularLocation>
        <location evidence="1">Periplasm</location>
    </subcellularLocation>
</comment>
<evidence type="ECO:0000256" key="2">
    <source>
        <dbReference type="ARBA" id="ARBA00022729"/>
    </source>
</evidence>
<dbReference type="InterPro" id="IPR050695">
    <property type="entry name" value="N-acetylmuramoyl_amidase_3"/>
</dbReference>
<dbReference type="SMART" id="SM00257">
    <property type="entry name" value="LysM"/>
    <property type="match status" value="1"/>
</dbReference>
<evidence type="ECO:0000256" key="1">
    <source>
        <dbReference type="ARBA" id="ARBA00004418"/>
    </source>
</evidence>
<dbReference type="GO" id="GO:0071555">
    <property type="term" value="P:cell wall organization"/>
    <property type="evidence" value="ECO:0007669"/>
    <property type="project" value="UniProtKB-KW"/>
</dbReference>
<dbReference type="PANTHER" id="PTHR30404">
    <property type="entry name" value="N-ACETYLMURAMOYL-L-ALANINE AMIDASE"/>
    <property type="match status" value="1"/>
</dbReference>
<dbReference type="Pfam" id="PF11741">
    <property type="entry name" value="AMIN"/>
    <property type="match status" value="1"/>
</dbReference>
<evidence type="ECO:0000313" key="7">
    <source>
        <dbReference type="EMBL" id="VAX05662.1"/>
    </source>
</evidence>